<dbReference type="Gene3D" id="3.40.50.1220">
    <property type="entry name" value="TPP-binding domain"/>
    <property type="match status" value="1"/>
</dbReference>
<dbReference type="OrthoDB" id="424302at2759"/>
<gene>
    <name evidence="5" type="ORF">BOKJ2_LOCUS13131</name>
</gene>
<evidence type="ECO:0000256" key="1">
    <source>
        <dbReference type="ARBA" id="ARBA00022679"/>
    </source>
</evidence>
<dbReference type="InterPro" id="IPR050134">
    <property type="entry name" value="NAD-dep_sirtuin_deacylases"/>
</dbReference>
<dbReference type="GO" id="GO:0046872">
    <property type="term" value="F:metal ion binding"/>
    <property type="evidence" value="ECO:0007669"/>
    <property type="project" value="UniProtKB-KW"/>
</dbReference>
<feature type="binding site" evidence="3">
    <location>
        <position position="145"/>
    </location>
    <ligand>
        <name>Zn(2+)</name>
        <dbReference type="ChEBI" id="CHEBI:29105"/>
    </ligand>
</feature>
<dbReference type="PANTHER" id="PTHR11085:SF10">
    <property type="entry name" value="NAD-DEPENDENT PROTEIN DEACYLASE SIRTUIN-5, MITOCHONDRIAL-RELATED"/>
    <property type="match status" value="1"/>
</dbReference>
<keyword evidence="2" id="KW-0520">NAD</keyword>
<protein>
    <recommendedName>
        <fullName evidence="4">Deacetylase sirtuin-type domain-containing protein</fullName>
    </recommendedName>
</protein>
<feature type="binding site" evidence="3">
    <location>
        <position position="197"/>
    </location>
    <ligand>
        <name>Zn(2+)</name>
        <dbReference type="ChEBI" id="CHEBI:29105"/>
    </ligand>
</feature>
<dbReference type="Gene3D" id="3.30.1600.10">
    <property type="entry name" value="SIR2/SIRT2 'Small Domain"/>
    <property type="match status" value="1"/>
</dbReference>
<evidence type="ECO:0000259" key="4">
    <source>
        <dbReference type="PROSITE" id="PS50305"/>
    </source>
</evidence>
<dbReference type="EMBL" id="CAJFDH010000006">
    <property type="protein sequence ID" value="CAD5229072.1"/>
    <property type="molecule type" value="Genomic_DNA"/>
</dbReference>
<keyword evidence="3" id="KW-0479">Metal-binding</keyword>
<dbReference type="AlphaFoldDB" id="A0A811LPI1"/>
<feature type="active site" description="Proton acceptor" evidence="3">
    <location>
        <position position="137"/>
    </location>
</feature>
<keyword evidence="3" id="KW-0862">Zinc</keyword>
<evidence type="ECO:0000256" key="3">
    <source>
        <dbReference type="PROSITE-ProRule" id="PRU00236"/>
    </source>
</evidence>
<dbReference type="SUPFAM" id="SSF52467">
    <property type="entry name" value="DHS-like NAD/FAD-binding domain"/>
    <property type="match status" value="1"/>
</dbReference>
<keyword evidence="6" id="KW-1185">Reference proteome</keyword>
<evidence type="ECO:0000256" key="2">
    <source>
        <dbReference type="ARBA" id="ARBA00023027"/>
    </source>
</evidence>
<dbReference type="EMBL" id="CAJFCW020000006">
    <property type="protein sequence ID" value="CAG9125687.1"/>
    <property type="molecule type" value="Genomic_DNA"/>
</dbReference>
<evidence type="ECO:0000313" key="5">
    <source>
        <dbReference type="EMBL" id="CAD5229072.1"/>
    </source>
</evidence>
<reference evidence="5" key="1">
    <citation type="submission" date="2020-09" db="EMBL/GenBank/DDBJ databases">
        <authorList>
            <person name="Kikuchi T."/>
        </authorList>
    </citation>
    <scope>NUCLEOTIDE SEQUENCE</scope>
    <source>
        <strain evidence="5">SH1</strain>
    </source>
</reference>
<dbReference type="InterPro" id="IPR026590">
    <property type="entry name" value="Ssirtuin_cat_dom"/>
</dbReference>
<evidence type="ECO:0000313" key="6">
    <source>
        <dbReference type="Proteomes" id="UP000614601"/>
    </source>
</evidence>
<dbReference type="InterPro" id="IPR003000">
    <property type="entry name" value="Sirtuin"/>
</dbReference>
<keyword evidence="1" id="KW-0808">Transferase</keyword>
<sequence>MTSALTKFVPKAPPLNFEILKEVQRFIDQSKSIVFITGAGISTESGIPDYRSEGVGVYARSKHRPIQYQELMTNEYWRRRYWSRNYVAWNGFNQAKPNITHQSMADWEQSCRFNWLITQNVDALHTMAGSERITELHGCAKKVICTECKTIYSRAEIQDLIIKLNPDWNVEEVGEMRPDGDVEIPDSALSNFRIPYCLHCGERSILKTNVVFFGENVPLKEVDLCYEKVDNCDLMVVLGSSLSVMSSYRFVHHASLKQLPIVIINIGPTRADNLATIKLPAKAFEVVTKLGV</sequence>
<dbReference type="InterPro" id="IPR026591">
    <property type="entry name" value="Sirtuin_cat_small_dom_sf"/>
</dbReference>
<feature type="domain" description="Deacetylase sirtuin-type" evidence="4">
    <location>
        <begin position="13"/>
        <end position="292"/>
    </location>
</feature>
<dbReference type="Pfam" id="PF02146">
    <property type="entry name" value="SIR2"/>
    <property type="match status" value="1"/>
</dbReference>
<feature type="binding site" evidence="3">
    <location>
        <position position="148"/>
    </location>
    <ligand>
        <name>Zn(2+)</name>
        <dbReference type="ChEBI" id="CHEBI:29105"/>
    </ligand>
</feature>
<dbReference type="GO" id="GO:0005759">
    <property type="term" value="C:mitochondrial matrix"/>
    <property type="evidence" value="ECO:0007669"/>
    <property type="project" value="TreeGrafter"/>
</dbReference>
<dbReference type="Proteomes" id="UP000783686">
    <property type="component" value="Unassembled WGS sequence"/>
</dbReference>
<dbReference type="InterPro" id="IPR029035">
    <property type="entry name" value="DHS-like_NAD/FAD-binding_dom"/>
</dbReference>
<comment type="caution">
    <text evidence="5">The sequence shown here is derived from an EMBL/GenBank/DDBJ whole genome shotgun (WGS) entry which is preliminary data.</text>
</comment>
<accession>A0A811LPI1</accession>
<name>A0A811LPI1_9BILA</name>
<dbReference type="GO" id="GO:0017136">
    <property type="term" value="F:histone deacetylase activity, NAD-dependent"/>
    <property type="evidence" value="ECO:0007669"/>
    <property type="project" value="TreeGrafter"/>
</dbReference>
<dbReference type="PANTHER" id="PTHR11085">
    <property type="entry name" value="NAD-DEPENDENT PROTEIN DEACYLASE SIRTUIN-5, MITOCHONDRIAL-RELATED"/>
    <property type="match status" value="1"/>
</dbReference>
<dbReference type="Proteomes" id="UP000614601">
    <property type="component" value="Unassembled WGS sequence"/>
</dbReference>
<proteinExistence type="predicted"/>
<dbReference type="GO" id="GO:0070403">
    <property type="term" value="F:NAD+ binding"/>
    <property type="evidence" value="ECO:0007669"/>
    <property type="project" value="InterPro"/>
</dbReference>
<feature type="binding site" evidence="3">
    <location>
        <position position="200"/>
    </location>
    <ligand>
        <name>Zn(2+)</name>
        <dbReference type="ChEBI" id="CHEBI:29105"/>
    </ligand>
</feature>
<organism evidence="5 6">
    <name type="scientific">Bursaphelenchus okinawaensis</name>
    <dbReference type="NCBI Taxonomy" id="465554"/>
    <lineage>
        <taxon>Eukaryota</taxon>
        <taxon>Metazoa</taxon>
        <taxon>Ecdysozoa</taxon>
        <taxon>Nematoda</taxon>
        <taxon>Chromadorea</taxon>
        <taxon>Rhabditida</taxon>
        <taxon>Tylenchina</taxon>
        <taxon>Tylenchomorpha</taxon>
        <taxon>Aphelenchoidea</taxon>
        <taxon>Aphelenchoididae</taxon>
        <taxon>Bursaphelenchus</taxon>
    </lineage>
</organism>
<dbReference type="PROSITE" id="PS50305">
    <property type="entry name" value="SIRTUIN"/>
    <property type="match status" value="1"/>
</dbReference>